<organism evidence="3 4">
    <name type="scientific">Paralcaligenes ureilyticus</name>
    <dbReference type="NCBI Taxonomy" id="627131"/>
    <lineage>
        <taxon>Bacteria</taxon>
        <taxon>Pseudomonadati</taxon>
        <taxon>Pseudomonadota</taxon>
        <taxon>Betaproteobacteria</taxon>
        <taxon>Burkholderiales</taxon>
        <taxon>Alcaligenaceae</taxon>
        <taxon>Paralcaligenes</taxon>
    </lineage>
</organism>
<evidence type="ECO:0000256" key="2">
    <source>
        <dbReference type="SAM" id="SignalP"/>
    </source>
</evidence>
<comment type="caution">
    <text evidence="3">The sequence shown here is derived from an EMBL/GenBank/DDBJ whole genome shotgun (WGS) entry which is preliminary data.</text>
</comment>
<proteinExistence type="predicted"/>
<feature type="signal peptide" evidence="2">
    <location>
        <begin position="1"/>
        <end position="30"/>
    </location>
</feature>
<gene>
    <name evidence="3" type="ORF">EDC26_102247</name>
</gene>
<evidence type="ECO:0000256" key="1">
    <source>
        <dbReference type="ARBA" id="ARBA00022729"/>
    </source>
</evidence>
<accession>A0A4R3M9M5</accession>
<evidence type="ECO:0000313" key="4">
    <source>
        <dbReference type="Proteomes" id="UP000295525"/>
    </source>
</evidence>
<name>A0A4R3M9M5_9BURK</name>
<dbReference type="PROSITE" id="PS51318">
    <property type="entry name" value="TAT"/>
    <property type="match status" value="1"/>
</dbReference>
<dbReference type="Gene3D" id="3.40.190.10">
    <property type="entry name" value="Periplasmic binding protein-like II"/>
    <property type="match status" value="2"/>
</dbReference>
<protein>
    <submittedName>
        <fullName evidence="3">Iron(III) transport system substrate-binding protein</fullName>
    </submittedName>
</protein>
<reference evidence="3 4" key="1">
    <citation type="submission" date="2019-03" db="EMBL/GenBank/DDBJ databases">
        <title>Genomic Encyclopedia of Type Strains, Phase IV (KMG-IV): sequencing the most valuable type-strain genomes for metagenomic binning, comparative biology and taxonomic classification.</title>
        <authorList>
            <person name="Goeker M."/>
        </authorList>
    </citation>
    <scope>NUCLEOTIDE SEQUENCE [LARGE SCALE GENOMIC DNA]</scope>
    <source>
        <strain evidence="3 4">DSM 24591</strain>
    </source>
</reference>
<feature type="chain" id="PRO_5021006487" evidence="2">
    <location>
        <begin position="31"/>
        <end position="344"/>
    </location>
</feature>
<dbReference type="InterPro" id="IPR006311">
    <property type="entry name" value="TAT_signal"/>
</dbReference>
<dbReference type="Pfam" id="PF13416">
    <property type="entry name" value="SBP_bac_8"/>
    <property type="match status" value="1"/>
</dbReference>
<dbReference type="AlphaFoldDB" id="A0A4R3M9M5"/>
<evidence type="ECO:0000313" key="3">
    <source>
        <dbReference type="EMBL" id="TCT10291.1"/>
    </source>
</evidence>
<keyword evidence="4" id="KW-1185">Reference proteome</keyword>
<dbReference type="Proteomes" id="UP000295525">
    <property type="component" value="Unassembled WGS sequence"/>
</dbReference>
<dbReference type="EMBL" id="SMAJ01000002">
    <property type="protein sequence ID" value="TCT10291.1"/>
    <property type="molecule type" value="Genomic_DNA"/>
</dbReference>
<sequence>MGTIDRRNFLKLAGVAGLTGMQGAFSSAYAADASSMAKAKMQGKAVFYANITSVEKIMKAFDADTGIKGIYTRTSSSKFLPTILTEFNAGKLEADVVQAPRPMLELLEKNGVLAPYVSPAAAGYPDWAIKDKHITLFGIEYVSYLYNKDHVKEADAPKRYEDLTDPKWKNKIVMANPSNHSSTISWLVGLKELVFKSEADWMQFVKGLAANQPMFVASFGPTPAPIESGEKLIGISMPKYIVTKAPAPLAWGPRSGQPLLGTARAISVTSKAPRPDAAHAFVDYWLSRKAMELLAKDVGEYVLAPGVFPPIDGIDKVKVMPVRDLPDDEIQKWGHEFGKIFAAK</sequence>
<dbReference type="InterPro" id="IPR006059">
    <property type="entry name" value="SBP"/>
</dbReference>
<dbReference type="PANTHER" id="PTHR30006">
    <property type="entry name" value="THIAMINE-BINDING PERIPLASMIC PROTEIN-RELATED"/>
    <property type="match status" value="1"/>
</dbReference>
<dbReference type="RefSeq" id="WP_132579880.1">
    <property type="nucleotide sequence ID" value="NZ_SMAJ01000002.1"/>
</dbReference>
<dbReference type="SUPFAM" id="SSF53850">
    <property type="entry name" value="Periplasmic binding protein-like II"/>
    <property type="match status" value="1"/>
</dbReference>
<dbReference type="OrthoDB" id="366726at2"/>
<keyword evidence="1 2" id="KW-0732">Signal</keyword>